<accession>A0A3B0P251</accession>
<evidence type="ECO:0000313" key="2">
    <source>
        <dbReference type="EMBL" id="SYV90390.1"/>
    </source>
</evidence>
<keyword evidence="1" id="KW-0472">Membrane</keyword>
<gene>
    <name evidence="2" type="ORF">NCTC10135_00914</name>
</gene>
<evidence type="ECO:0000256" key="1">
    <source>
        <dbReference type="SAM" id="Phobius"/>
    </source>
</evidence>
<keyword evidence="1" id="KW-1133">Transmembrane helix</keyword>
<reference evidence="3" key="1">
    <citation type="submission" date="2018-06" db="EMBL/GenBank/DDBJ databases">
        <authorList>
            <consortium name="Pathogen Informatics"/>
        </authorList>
    </citation>
    <scope>NUCLEOTIDE SEQUENCE [LARGE SCALE GENOMIC DNA]</scope>
    <source>
        <strain evidence="3">NCTC10135</strain>
    </source>
</reference>
<evidence type="ECO:0000313" key="3">
    <source>
        <dbReference type="Proteomes" id="UP000259864"/>
    </source>
</evidence>
<name>A0A3B0P251_9BACT</name>
<feature type="non-terminal residue" evidence="2">
    <location>
        <position position="38"/>
    </location>
</feature>
<sequence>MKNSNIPIVGTLFCLILSVPLSLILTIIGAYAYAETTW</sequence>
<organism evidence="2 3">
    <name type="scientific">Metamycoplasma alkalescens</name>
    <dbReference type="NCBI Taxonomy" id="45363"/>
    <lineage>
        <taxon>Bacteria</taxon>
        <taxon>Bacillati</taxon>
        <taxon>Mycoplasmatota</taxon>
        <taxon>Mycoplasmoidales</taxon>
        <taxon>Metamycoplasmataceae</taxon>
        <taxon>Metamycoplasma</taxon>
    </lineage>
</organism>
<dbReference type="KEGG" id="mala:NCTC10135_00914"/>
<protein>
    <submittedName>
        <fullName evidence="2">Uncharacterized protein</fullName>
    </submittedName>
</protein>
<keyword evidence="1" id="KW-0812">Transmembrane</keyword>
<proteinExistence type="predicted"/>
<dbReference type="EMBL" id="LS991949">
    <property type="protein sequence ID" value="SYV90390.1"/>
    <property type="molecule type" value="Genomic_DNA"/>
</dbReference>
<dbReference type="AlphaFoldDB" id="A0A3B0P251"/>
<feature type="transmembrane region" description="Helical" evidence="1">
    <location>
        <begin position="12"/>
        <end position="34"/>
    </location>
</feature>
<dbReference type="Proteomes" id="UP000259864">
    <property type="component" value="Chromosome 1"/>
</dbReference>